<dbReference type="RefSeq" id="WP_120176141.1">
    <property type="nucleotide sequence ID" value="NZ_AP018786.1"/>
</dbReference>
<accession>A0A2Z6IBF1</accession>
<protein>
    <recommendedName>
        <fullName evidence="1">STAS domain-containing protein</fullName>
    </recommendedName>
</protein>
<dbReference type="AlphaFoldDB" id="A0A2Z6IBF1"/>
<name>A0A2Z6IBF1_9BURK</name>
<proteinExistence type="predicted"/>
<evidence type="ECO:0000313" key="3">
    <source>
        <dbReference type="Proteomes" id="UP000271003"/>
    </source>
</evidence>
<gene>
    <name evidence="2" type="ORF">SUTMEG_03290</name>
</gene>
<feature type="domain" description="STAS" evidence="1">
    <location>
        <begin position="8"/>
        <end position="92"/>
    </location>
</feature>
<dbReference type="Gene3D" id="3.30.750.24">
    <property type="entry name" value="STAS domain"/>
    <property type="match status" value="1"/>
</dbReference>
<reference evidence="2 3" key="1">
    <citation type="journal article" date="2018" name="Int. J. Syst. Evol. Microbiol.">
        <title>Mesosutterella multiformis gen. nov., sp. nov., a member of the family Sutterellaceae and Sutterella megalosphaeroides sp. nov., isolated from human faeces.</title>
        <authorList>
            <person name="Sakamoto M."/>
            <person name="Ikeyama N."/>
            <person name="Kunihiro T."/>
            <person name="Iino T."/>
            <person name="Yuki M."/>
            <person name="Ohkuma M."/>
        </authorList>
    </citation>
    <scope>NUCLEOTIDE SEQUENCE [LARGE SCALE GENOMIC DNA]</scope>
    <source>
        <strain evidence="2 3">6FBBBH3</strain>
    </source>
</reference>
<organism evidence="2 3">
    <name type="scientific">Sutterella megalosphaeroides</name>
    <dbReference type="NCBI Taxonomy" id="2494234"/>
    <lineage>
        <taxon>Bacteria</taxon>
        <taxon>Pseudomonadati</taxon>
        <taxon>Pseudomonadota</taxon>
        <taxon>Betaproteobacteria</taxon>
        <taxon>Burkholderiales</taxon>
        <taxon>Sutterellaceae</taxon>
        <taxon>Sutterella</taxon>
    </lineage>
</organism>
<dbReference type="Pfam" id="PF13466">
    <property type="entry name" value="STAS_2"/>
    <property type="match status" value="1"/>
</dbReference>
<dbReference type="SUPFAM" id="SSF52091">
    <property type="entry name" value="SpoIIaa-like"/>
    <property type="match status" value="1"/>
</dbReference>
<keyword evidence="3" id="KW-1185">Reference proteome</keyword>
<dbReference type="Proteomes" id="UP000271003">
    <property type="component" value="Chromosome"/>
</dbReference>
<dbReference type="EMBL" id="AP018786">
    <property type="protein sequence ID" value="BBF22438.1"/>
    <property type="molecule type" value="Genomic_DNA"/>
</dbReference>
<evidence type="ECO:0000313" key="2">
    <source>
        <dbReference type="EMBL" id="BBF22438.1"/>
    </source>
</evidence>
<dbReference type="InterPro" id="IPR002645">
    <property type="entry name" value="STAS_dom"/>
</dbReference>
<dbReference type="OrthoDB" id="9156744at2"/>
<dbReference type="InterPro" id="IPR058548">
    <property type="entry name" value="MlaB-like_STAS"/>
</dbReference>
<dbReference type="PROSITE" id="PS50801">
    <property type="entry name" value="STAS"/>
    <property type="match status" value="1"/>
</dbReference>
<sequence length="92" mass="9758">MRVDDESITIENVREVKAKLFARLEAGETLFDLSGVKRVDSAALSLVLALGRAAGARGARVAFANPPEQLRALGDLYGLEALGLFEGAKEGD</sequence>
<dbReference type="InterPro" id="IPR036513">
    <property type="entry name" value="STAS_dom_sf"/>
</dbReference>
<dbReference type="KEGG" id="sutt:SUTMEG_03290"/>
<evidence type="ECO:0000259" key="1">
    <source>
        <dbReference type="PROSITE" id="PS50801"/>
    </source>
</evidence>